<keyword evidence="1" id="KW-1133">Transmembrane helix</keyword>
<name>A0A402A460_9CHLR</name>
<dbReference type="AlphaFoldDB" id="A0A402A460"/>
<feature type="transmembrane region" description="Helical" evidence="1">
    <location>
        <begin position="21"/>
        <end position="43"/>
    </location>
</feature>
<comment type="caution">
    <text evidence="2">The sequence shown here is derived from an EMBL/GenBank/DDBJ whole genome shotgun (WGS) entry which is preliminary data.</text>
</comment>
<keyword evidence="3" id="KW-1185">Reference proteome</keyword>
<organism evidence="2 3">
    <name type="scientific">Tengunoibacter tsumagoiensis</name>
    <dbReference type="NCBI Taxonomy" id="2014871"/>
    <lineage>
        <taxon>Bacteria</taxon>
        <taxon>Bacillati</taxon>
        <taxon>Chloroflexota</taxon>
        <taxon>Ktedonobacteria</taxon>
        <taxon>Ktedonobacterales</taxon>
        <taxon>Dictyobacteraceae</taxon>
        <taxon>Tengunoibacter</taxon>
    </lineage>
</organism>
<dbReference type="OrthoDB" id="161075at2"/>
<keyword evidence="1" id="KW-0812">Transmembrane</keyword>
<gene>
    <name evidence="2" type="ORF">KTT_37690</name>
</gene>
<keyword evidence="1" id="KW-0472">Membrane</keyword>
<dbReference type="RefSeq" id="WP_126581398.1">
    <property type="nucleotide sequence ID" value="NZ_BIFR01000001.1"/>
</dbReference>
<evidence type="ECO:0000313" key="2">
    <source>
        <dbReference type="EMBL" id="GCE13910.1"/>
    </source>
</evidence>
<proteinExistence type="predicted"/>
<dbReference type="EMBL" id="BIFR01000001">
    <property type="protein sequence ID" value="GCE13910.1"/>
    <property type="molecule type" value="Genomic_DNA"/>
</dbReference>
<evidence type="ECO:0000256" key="1">
    <source>
        <dbReference type="SAM" id="Phobius"/>
    </source>
</evidence>
<sequence length="193" mass="20609">MTTQPVSANAPSTGRRKRSGCIPGCFITLLVLIVLLIAAWFVAIRPTLHTIASDQLDKAMTSAVNQVPSHAGDQIPSGGLTLPVDETIITNLISVNLAPSNPVKHPVTHITSSGMRLEFQLYGYSCAISALPYADNGQLKVKNVTVDGIIGLVMSSDEITALLNRHLADAQQRLQHPTTGVQLKDHEVDITLG</sequence>
<dbReference type="Proteomes" id="UP000287352">
    <property type="component" value="Unassembled WGS sequence"/>
</dbReference>
<reference evidence="3" key="1">
    <citation type="submission" date="2018-12" db="EMBL/GenBank/DDBJ databases">
        <title>Tengunoibacter tsumagoiensis gen. nov., sp. nov., Dictyobacter kobayashii sp. nov., D. alpinus sp. nov., and D. joshuensis sp. nov. and description of Dictyobacteraceae fam. nov. within the order Ktedonobacterales isolated from Tengu-no-mugimeshi.</title>
        <authorList>
            <person name="Wang C.M."/>
            <person name="Zheng Y."/>
            <person name="Sakai Y."/>
            <person name="Toyoda A."/>
            <person name="Minakuchi Y."/>
            <person name="Abe K."/>
            <person name="Yokota A."/>
            <person name="Yabe S."/>
        </authorList>
    </citation>
    <scope>NUCLEOTIDE SEQUENCE [LARGE SCALE GENOMIC DNA]</scope>
    <source>
        <strain evidence="3">Uno3</strain>
    </source>
</reference>
<protein>
    <submittedName>
        <fullName evidence="2">Uncharacterized protein</fullName>
    </submittedName>
</protein>
<accession>A0A402A460</accession>
<evidence type="ECO:0000313" key="3">
    <source>
        <dbReference type="Proteomes" id="UP000287352"/>
    </source>
</evidence>